<keyword evidence="1" id="KW-0812">Transmembrane</keyword>
<protein>
    <recommendedName>
        <fullName evidence="2">SCP domain-containing protein</fullName>
    </recommendedName>
</protein>
<feature type="domain" description="SCP" evidence="2">
    <location>
        <begin position="45"/>
        <end position="148"/>
    </location>
</feature>
<evidence type="ECO:0000259" key="2">
    <source>
        <dbReference type="Pfam" id="PF00188"/>
    </source>
</evidence>
<dbReference type="CDD" id="cd05379">
    <property type="entry name" value="CAP_bacterial"/>
    <property type="match status" value="1"/>
</dbReference>
<evidence type="ECO:0000313" key="3">
    <source>
        <dbReference type="EMBL" id="OGF20424.1"/>
    </source>
</evidence>
<gene>
    <name evidence="3" type="ORF">A2Y83_04710</name>
</gene>
<dbReference type="STRING" id="1797985.A2Y83_04710"/>
<proteinExistence type="predicted"/>
<dbReference type="Gene3D" id="3.40.33.10">
    <property type="entry name" value="CAP"/>
    <property type="match status" value="1"/>
</dbReference>
<dbReference type="EMBL" id="MFFS01000084">
    <property type="protein sequence ID" value="OGF20424.1"/>
    <property type="molecule type" value="Genomic_DNA"/>
</dbReference>
<name>A0A1F5S181_9BACT</name>
<dbReference type="AlphaFoldDB" id="A0A1F5S181"/>
<reference evidence="3 4" key="1">
    <citation type="journal article" date="2016" name="Nat. Commun.">
        <title>Thousands of microbial genomes shed light on interconnected biogeochemical processes in an aquifer system.</title>
        <authorList>
            <person name="Anantharaman K."/>
            <person name="Brown C.T."/>
            <person name="Hug L.A."/>
            <person name="Sharon I."/>
            <person name="Castelle C.J."/>
            <person name="Probst A.J."/>
            <person name="Thomas B.C."/>
            <person name="Singh A."/>
            <person name="Wilkins M.J."/>
            <person name="Karaoz U."/>
            <person name="Brodie E.L."/>
            <person name="Williams K.H."/>
            <person name="Hubbard S.S."/>
            <person name="Banfield J.F."/>
        </authorList>
    </citation>
    <scope>NUCLEOTIDE SEQUENCE [LARGE SCALE GENOMIC DNA]</scope>
</reference>
<dbReference type="InterPro" id="IPR035940">
    <property type="entry name" value="CAP_sf"/>
</dbReference>
<dbReference type="PANTHER" id="PTHR31157:SF1">
    <property type="entry name" value="SCP DOMAIN-CONTAINING PROTEIN"/>
    <property type="match status" value="1"/>
</dbReference>
<evidence type="ECO:0000313" key="4">
    <source>
        <dbReference type="Proteomes" id="UP000178323"/>
    </source>
</evidence>
<keyword evidence="1" id="KW-1133">Transmembrane helix</keyword>
<feature type="transmembrane region" description="Helical" evidence="1">
    <location>
        <begin position="12"/>
        <end position="34"/>
    </location>
</feature>
<dbReference type="SUPFAM" id="SSF55797">
    <property type="entry name" value="PR-1-like"/>
    <property type="match status" value="1"/>
</dbReference>
<dbReference type="Proteomes" id="UP000178323">
    <property type="component" value="Unassembled WGS sequence"/>
</dbReference>
<dbReference type="InterPro" id="IPR014044">
    <property type="entry name" value="CAP_dom"/>
</dbReference>
<dbReference type="Pfam" id="PF00188">
    <property type="entry name" value="CAP"/>
    <property type="match status" value="1"/>
</dbReference>
<dbReference type="PANTHER" id="PTHR31157">
    <property type="entry name" value="SCP DOMAIN-CONTAINING PROTEIN"/>
    <property type="match status" value="1"/>
</dbReference>
<accession>A0A1F5S181</accession>
<comment type="caution">
    <text evidence="3">The sequence shown here is derived from an EMBL/GenBank/DDBJ whole genome shotgun (WGS) entry which is preliminary data.</text>
</comment>
<organism evidence="3 4">
    <name type="scientific">Candidatus Falkowbacteria bacterium RBG_13_39_14</name>
    <dbReference type="NCBI Taxonomy" id="1797985"/>
    <lineage>
        <taxon>Bacteria</taxon>
        <taxon>Candidatus Falkowiibacteriota</taxon>
    </lineage>
</organism>
<keyword evidence="1" id="KW-0472">Membrane</keyword>
<sequence>MNKLNTKKFHILHEIFSISEIGVVVLFFLLPYIAVASPISKELILKLTNKERQSQNLILLEQNPILEQAAQKKAKDIMEKQYFAHTNPDGRAFYEWVDESGYNYAYAGENLAIDFDEAEDAMAAWMASPKHRENILNENYSEMGVGIIDGIFESRPSTIIVQIFGQPFMQINKLNKYNSLEEQAYGTLIRGESDKVITDVPMKNENGFMLNTPLTIEKDEAKTYSAELDEAENDESAATSTSIKKEKPNAPIKFSLTGSIGNTEKGKSFPIPSFDFLLIITVAIIILSVYGSILERIKSSLQIHRHWPQLH</sequence>
<feature type="transmembrane region" description="Helical" evidence="1">
    <location>
        <begin position="276"/>
        <end position="294"/>
    </location>
</feature>
<evidence type="ECO:0000256" key="1">
    <source>
        <dbReference type="SAM" id="Phobius"/>
    </source>
</evidence>